<accession>A0AAV7MUG9</accession>
<keyword evidence="2" id="KW-1185">Reference proteome</keyword>
<gene>
    <name evidence="1" type="ORF">NDU88_004090</name>
</gene>
<dbReference type="EMBL" id="JANPWB010000013">
    <property type="protein sequence ID" value="KAJ1106689.1"/>
    <property type="molecule type" value="Genomic_DNA"/>
</dbReference>
<evidence type="ECO:0000313" key="1">
    <source>
        <dbReference type="EMBL" id="KAJ1106689.1"/>
    </source>
</evidence>
<dbReference type="AlphaFoldDB" id="A0AAV7MUG9"/>
<name>A0AAV7MUG9_PLEWA</name>
<proteinExistence type="predicted"/>
<protein>
    <submittedName>
        <fullName evidence="1">Uncharacterized protein</fullName>
    </submittedName>
</protein>
<reference evidence="1" key="1">
    <citation type="journal article" date="2022" name="bioRxiv">
        <title>Sequencing and chromosome-scale assembly of the giantPleurodeles waltlgenome.</title>
        <authorList>
            <person name="Brown T."/>
            <person name="Elewa A."/>
            <person name="Iarovenko S."/>
            <person name="Subramanian E."/>
            <person name="Araus A.J."/>
            <person name="Petzold A."/>
            <person name="Susuki M."/>
            <person name="Suzuki K.-i.T."/>
            <person name="Hayashi T."/>
            <person name="Toyoda A."/>
            <person name="Oliveira C."/>
            <person name="Osipova E."/>
            <person name="Leigh N.D."/>
            <person name="Simon A."/>
            <person name="Yun M.H."/>
        </authorList>
    </citation>
    <scope>NUCLEOTIDE SEQUENCE</scope>
    <source>
        <strain evidence="1">20211129_DDA</strain>
        <tissue evidence="1">Liver</tissue>
    </source>
</reference>
<comment type="caution">
    <text evidence="1">The sequence shown here is derived from an EMBL/GenBank/DDBJ whole genome shotgun (WGS) entry which is preliminary data.</text>
</comment>
<evidence type="ECO:0000313" key="2">
    <source>
        <dbReference type="Proteomes" id="UP001066276"/>
    </source>
</evidence>
<dbReference type="Proteomes" id="UP001066276">
    <property type="component" value="Chromosome 9"/>
</dbReference>
<sequence length="134" mass="14726">MGLTCVDSYEDGICLLTTNVCSERLVIDCFKRAENVVSEADGSFFSSKEEFGCFSAEEELGCFSSEVVCSRFGSDVEASILRLNPETGVEVYSVECVLAFFDTEPEGRSSRSSFRVRPSSGGPKAFCDFLNCLW</sequence>
<organism evidence="1 2">
    <name type="scientific">Pleurodeles waltl</name>
    <name type="common">Iberian ribbed newt</name>
    <dbReference type="NCBI Taxonomy" id="8319"/>
    <lineage>
        <taxon>Eukaryota</taxon>
        <taxon>Metazoa</taxon>
        <taxon>Chordata</taxon>
        <taxon>Craniata</taxon>
        <taxon>Vertebrata</taxon>
        <taxon>Euteleostomi</taxon>
        <taxon>Amphibia</taxon>
        <taxon>Batrachia</taxon>
        <taxon>Caudata</taxon>
        <taxon>Salamandroidea</taxon>
        <taxon>Salamandridae</taxon>
        <taxon>Pleurodelinae</taxon>
        <taxon>Pleurodeles</taxon>
    </lineage>
</organism>